<dbReference type="GO" id="GO:0032259">
    <property type="term" value="P:methylation"/>
    <property type="evidence" value="ECO:0007669"/>
    <property type="project" value="UniProtKB-KW"/>
</dbReference>
<sequence>MGSIPNNHAEVDVCNYALKLVSSAVLPMTLNSAIQLGLLEEIVAAGPGARLSAEELASRIGSTNPLAPALLDRILRLLASYSIVTSYEAADTDGRGTTTRYGAAPVCKYLTRNEDGVSLASLSQLTNHKIAMESWYHVKDAVLHGGVPFNMAHGGLNEFEYHATDPSFSKVFNEAMRGHSVVIMRNILKVYRGLDEAKVMVDVCGGTGGTLGMITAKHPHIKGINFDLPHVIAQAPPLPGVEHVGGDVFASVPTGDTLLLKCVLHDWNDEDCVRILKNCKKAIPENGKVIIVESIIPEELESSDLVHCLLHIDLVMLLETPCGKERTKKDFMALAEQSGFSGFAVLCNFSNTWIMEFTN</sequence>
<dbReference type="GO" id="GO:0046983">
    <property type="term" value="F:protein dimerization activity"/>
    <property type="evidence" value="ECO:0007669"/>
    <property type="project" value="InterPro"/>
</dbReference>
<feature type="domain" description="O-methyltransferase dimerisation" evidence="6">
    <location>
        <begin position="19"/>
        <end position="112"/>
    </location>
</feature>
<dbReference type="InterPro" id="IPR029063">
    <property type="entry name" value="SAM-dependent_MTases_sf"/>
</dbReference>
<dbReference type="Pfam" id="PF08100">
    <property type="entry name" value="Dimerisation"/>
    <property type="match status" value="1"/>
</dbReference>
<dbReference type="GO" id="GO:0008171">
    <property type="term" value="F:O-methyltransferase activity"/>
    <property type="evidence" value="ECO:0007669"/>
    <property type="project" value="InterPro"/>
</dbReference>
<dbReference type="InterPro" id="IPR036390">
    <property type="entry name" value="WH_DNA-bd_sf"/>
</dbReference>
<dbReference type="PROSITE" id="PS51683">
    <property type="entry name" value="SAM_OMT_II"/>
    <property type="match status" value="1"/>
</dbReference>
<dbReference type="Pfam" id="PF00891">
    <property type="entry name" value="Methyltransf_2"/>
    <property type="match status" value="1"/>
</dbReference>
<accession>A0A835PGN9</accession>
<dbReference type="OrthoDB" id="420380at2759"/>
<dbReference type="PANTHER" id="PTHR11746">
    <property type="entry name" value="O-METHYLTRANSFERASE"/>
    <property type="match status" value="1"/>
</dbReference>
<dbReference type="Gene3D" id="3.40.50.150">
    <property type="entry name" value="Vaccinia Virus protein VP39"/>
    <property type="match status" value="1"/>
</dbReference>
<feature type="active site" description="Proton acceptor" evidence="4">
    <location>
        <position position="265"/>
    </location>
</feature>
<protein>
    <submittedName>
        <fullName evidence="7">Uncharacterized protein</fullName>
    </submittedName>
</protein>
<dbReference type="Gene3D" id="1.10.10.10">
    <property type="entry name" value="Winged helix-like DNA-binding domain superfamily/Winged helix DNA-binding domain"/>
    <property type="match status" value="1"/>
</dbReference>
<evidence type="ECO:0000313" key="7">
    <source>
        <dbReference type="EMBL" id="KAG0452794.1"/>
    </source>
</evidence>
<feature type="domain" description="O-methyltransferase C-terminal" evidence="5">
    <location>
        <begin position="135"/>
        <end position="341"/>
    </location>
</feature>
<keyword evidence="8" id="KW-1185">Reference proteome</keyword>
<keyword evidence="3" id="KW-0949">S-adenosyl-L-methionine</keyword>
<dbReference type="InterPro" id="IPR036388">
    <property type="entry name" value="WH-like_DNA-bd_sf"/>
</dbReference>
<evidence type="ECO:0000256" key="3">
    <source>
        <dbReference type="ARBA" id="ARBA00022691"/>
    </source>
</evidence>
<dbReference type="InterPro" id="IPR001077">
    <property type="entry name" value="COMT_C"/>
</dbReference>
<keyword evidence="1" id="KW-0489">Methyltransferase</keyword>
<name>A0A835PGN9_VANPL</name>
<evidence type="ECO:0000313" key="8">
    <source>
        <dbReference type="Proteomes" id="UP000636800"/>
    </source>
</evidence>
<evidence type="ECO:0000256" key="4">
    <source>
        <dbReference type="PIRSR" id="PIRSR005739-1"/>
    </source>
</evidence>
<dbReference type="InterPro" id="IPR012967">
    <property type="entry name" value="COMT_dimerisation"/>
</dbReference>
<gene>
    <name evidence="7" type="ORF">HPP92_025458</name>
</gene>
<proteinExistence type="predicted"/>
<dbReference type="AlphaFoldDB" id="A0A835PGN9"/>
<evidence type="ECO:0000256" key="1">
    <source>
        <dbReference type="ARBA" id="ARBA00022603"/>
    </source>
</evidence>
<keyword evidence="2" id="KW-0808">Transferase</keyword>
<reference evidence="7 8" key="1">
    <citation type="journal article" date="2020" name="Nat. Food">
        <title>A phased Vanilla planifolia genome enables genetic improvement of flavour and production.</title>
        <authorList>
            <person name="Hasing T."/>
            <person name="Tang H."/>
            <person name="Brym M."/>
            <person name="Khazi F."/>
            <person name="Huang T."/>
            <person name="Chambers A.H."/>
        </authorList>
    </citation>
    <scope>NUCLEOTIDE SEQUENCE [LARGE SCALE GENOMIC DNA]</scope>
    <source>
        <tissue evidence="7">Leaf</tissue>
    </source>
</reference>
<dbReference type="Proteomes" id="UP000636800">
    <property type="component" value="Unassembled WGS sequence"/>
</dbReference>
<organism evidence="7 8">
    <name type="scientific">Vanilla planifolia</name>
    <name type="common">Vanilla</name>
    <dbReference type="NCBI Taxonomy" id="51239"/>
    <lineage>
        <taxon>Eukaryota</taxon>
        <taxon>Viridiplantae</taxon>
        <taxon>Streptophyta</taxon>
        <taxon>Embryophyta</taxon>
        <taxon>Tracheophyta</taxon>
        <taxon>Spermatophyta</taxon>
        <taxon>Magnoliopsida</taxon>
        <taxon>Liliopsida</taxon>
        <taxon>Asparagales</taxon>
        <taxon>Orchidaceae</taxon>
        <taxon>Vanilloideae</taxon>
        <taxon>Vanilleae</taxon>
        <taxon>Vanilla</taxon>
    </lineage>
</organism>
<evidence type="ECO:0000259" key="5">
    <source>
        <dbReference type="Pfam" id="PF00891"/>
    </source>
</evidence>
<evidence type="ECO:0000259" key="6">
    <source>
        <dbReference type="Pfam" id="PF08100"/>
    </source>
</evidence>
<dbReference type="EMBL" id="JADCNL010000014">
    <property type="protein sequence ID" value="KAG0452794.1"/>
    <property type="molecule type" value="Genomic_DNA"/>
</dbReference>
<dbReference type="SUPFAM" id="SSF53335">
    <property type="entry name" value="S-adenosyl-L-methionine-dependent methyltransferases"/>
    <property type="match status" value="1"/>
</dbReference>
<dbReference type="InterPro" id="IPR016461">
    <property type="entry name" value="COMT-like"/>
</dbReference>
<comment type="caution">
    <text evidence="7">The sequence shown here is derived from an EMBL/GenBank/DDBJ whole genome shotgun (WGS) entry which is preliminary data.</text>
</comment>
<evidence type="ECO:0000256" key="2">
    <source>
        <dbReference type="ARBA" id="ARBA00022679"/>
    </source>
</evidence>
<dbReference type="PIRSF" id="PIRSF005739">
    <property type="entry name" value="O-mtase"/>
    <property type="match status" value="1"/>
</dbReference>
<dbReference type="FunFam" id="1.10.10.10:FF:000357">
    <property type="entry name" value="Caffeic acid 3-O-methyltransferase"/>
    <property type="match status" value="1"/>
</dbReference>
<dbReference type="FunFam" id="3.40.50.150:FF:000061">
    <property type="entry name" value="Caffeic acid O-methyltransferase"/>
    <property type="match status" value="1"/>
</dbReference>
<dbReference type="SUPFAM" id="SSF46785">
    <property type="entry name" value="Winged helix' DNA-binding domain"/>
    <property type="match status" value="1"/>
</dbReference>